<proteinExistence type="predicted"/>
<keyword evidence="3" id="KW-1185">Reference proteome</keyword>
<reference evidence="2" key="1">
    <citation type="submission" date="2020-07" db="EMBL/GenBank/DDBJ databases">
        <title>Genome sequence and genetic diversity analysis of an under-domesticated orphan crop, white fonio (Digitaria exilis).</title>
        <authorList>
            <person name="Bennetzen J.L."/>
            <person name="Chen S."/>
            <person name="Ma X."/>
            <person name="Wang X."/>
            <person name="Yssel A.E.J."/>
            <person name="Chaluvadi S.R."/>
            <person name="Johnson M."/>
            <person name="Gangashetty P."/>
            <person name="Hamidou F."/>
            <person name="Sanogo M.D."/>
            <person name="Zwaenepoel A."/>
            <person name="Wallace J."/>
            <person name="Van De Peer Y."/>
            <person name="Van Deynze A."/>
        </authorList>
    </citation>
    <scope>NUCLEOTIDE SEQUENCE</scope>
    <source>
        <tissue evidence="2">Leaves</tissue>
    </source>
</reference>
<evidence type="ECO:0000313" key="2">
    <source>
        <dbReference type="EMBL" id="KAF8663638.1"/>
    </source>
</evidence>
<feature type="region of interest" description="Disordered" evidence="1">
    <location>
        <begin position="1"/>
        <end position="29"/>
    </location>
</feature>
<organism evidence="2 3">
    <name type="scientific">Digitaria exilis</name>
    <dbReference type="NCBI Taxonomy" id="1010633"/>
    <lineage>
        <taxon>Eukaryota</taxon>
        <taxon>Viridiplantae</taxon>
        <taxon>Streptophyta</taxon>
        <taxon>Embryophyta</taxon>
        <taxon>Tracheophyta</taxon>
        <taxon>Spermatophyta</taxon>
        <taxon>Magnoliopsida</taxon>
        <taxon>Liliopsida</taxon>
        <taxon>Poales</taxon>
        <taxon>Poaceae</taxon>
        <taxon>PACMAD clade</taxon>
        <taxon>Panicoideae</taxon>
        <taxon>Panicodae</taxon>
        <taxon>Paniceae</taxon>
        <taxon>Anthephorinae</taxon>
        <taxon>Digitaria</taxon>
    </lineage>
</organism>
<evidence type="ECO:0000256" key="1">
    <source>
        <dbReference type="SAM" id="MobiDB-lite"/>
    </source>
</evidence>
<gene>
    <name evidence="2" type="ORF">HU200_055309</name>
</gene>
<feature type="region of interest" description="Disordered" evidence="1">
    <location>
        <begin position="43"/>
        <end position="70"/>
    </location>
</feature>
<dbReference type="EMBL" id="JACEFO010002360">
    <property type="protein sequence ID" value="KAF8663638.1"/>
    <property type="molecule type" value="Genomic_DNA"/>
</dbReference>
<dbReference type="AlphaFoldDB" id="A0A835E1U8"/>
<comment type="caution">
    <text evidence="2">The sequence shown here is derived from an EMBL/GenBank/DDBJ whole genome shotgun (WGS) entry which is preliminary data.</text>
</comment>
<name>A0A835E1U8_9POAL</name>
<feature type="region of interest" description="Disordered" evidence="1">
    <location>
        <begin position="141"/>
        <end position="196"/>
    </location>
</feature>
<feature type="region of interest" description="Disordered" evidence="1">
    <location>
        <begin position="454"/>
        <end position="486"/>
    </location>
</feature>
<feature type="compositionally biased region" description="Basic and acidic residues" evidence="1">
    <location>
        <begin position="186"/>
        <end position="196"/>
    </location>
</feature>
<accession>A0A835E1U8</accession>
<protein>
    <submittedName>
        <fullName evidence="2">Uncharacterized protein</fullName>
    </submittedName>
</protein>
<sequence>MSIVDWRNPLSSASPVLHDQRPDTTAPATTTMATATTTITATPPHLHCHRHHPPSLPPPPPTFQTSATPDSLPSNHYPLHARMHLLSVAPPVGTILQLSIGAGHAPAQSPHHMLHLLPDSLPSAATFSFLNFSRLRSAPPLRVGNQAGPGRSALDPANRRSRAVPGAPGAAGRRGAADASCQGPGCREEEEKEGRGEALVPLGSGGGGYWVDAVDHAAVQSPHGVKMDVEPSVLARTGRRKRAYVSSCGGERKRGRRHSARRKIISLISHSPQAVQSRPEKMRRFLPLCALLVLLLCLAASVAEARRGGGSRSSGSRNTYVGSGSRARGNYTGSGCPHGLSGCTSWTACVGSSLLLAPRSGRAEFGLRLWGVECVAAAPVIGRRENLPPVTTTPSLEPIPLEVDDHPRAGMSLEVYNYPRAGISLEHAVHTRARHAGNDALALRSITSRHDVRGNRCVMSPPTPRRRHRSNPIAQWTSERHAARQT</sequence>
<feature type="compositionally biased region" description="Low complexity" evidence="1">
    <location>
        <begin position="163"/>
        <end position="180"/>
    </location>
</feature>
<evidence type="ECO:0000313" key="3">
    <source>
        <dbReference type="Proteomes" id="UP000636709"/>
    </source>
</evidence>
<dbReference type="Proteomes" id="UP000636709">
    <property type="component" value="Unassembled WGS sequence"/>
</dbReference>